<dbReference type="EMBL" id="REGA01000003">
    <property type="protein sequence ID" value="RQG96596.1"/>
    <property type="molecule type" value="Genomic_DNA"/>
</dbReference>
<dbReference type="PRINTS" id="PR00111">
    <property type="entry name" value="ABHYDROLASE"/>
</dbReference>
<dbReference type="InterPro" id="IPR029058">
    <property type="entry name" value="AB_hydrolase_fold"/>
</dbReference>
<evidence type="ECO:0000259" key="1">
    <source>
        <dbReference type="Pfam" id="PF00561"/>
    </source>
</evidence>
<dbReference type="Proteomes" id="UP000282323">
    <property type="component" value="Unassembled WGS sequence"/>
</dbReference>
<dbReference type="SUPFAM" id="SSF53474">
    <property type="entry name" value="alpha/beta-Hydrolases"/>
    <property type="match status" value="1"/>
</dbReference>
<dbReference type="Pfam" id="PF00561">
    <property type="entry name" value="Abhydrolase_1"/>
    <property type="match status" value="1"/>
</dbReference>
<dbReference type="PANTHER" id="PTHR43433">
    <property type="entry name" value="HYDROLASE, ALPHA/BETA FOLD FAMILY PROTEIN"/>
    <property type="match status" value="1"/>
</dbReference>
<dbReference type="GO" id="GO:0016787">
    <property type="term" value="F:hydrolase activity"/>
    <property type="evidence" value="ECO:0007669"/>
    <property type="project" value="UniProtKB-KW"/>
</dbReference>
<protein>
    <submittedName>
        <fullName evidence="2">Alpha/beta hydrolase</fullName>
    </submittedName>
</protein>
<reference evidence="2 3" key="1">
    <citation type="submission" date="2018-10" db="EMBL/GenBank/DDBJ databases">
        <title>Natrarchaeobius chitinivorans gen. nov., sp. nov., and Natrarchaeobius haloalkaliphilus sp. nov., alkaliphilic, chitin-utilizing haloarchaea from hypersaline alkaline lakes.</title>
        <authorList>
            <person name="Sorokin D.Y."/>
            <person name="Elcheninov A.G."/>
            <person name="Kostrikina N.A."/>
            <person name="Bale N.J."/>
            <person name="Sinninghe Damste J.S."/>
            <person name="Khijniak T.V."/>
            <person name="Kublanov I.V."/>
            <person name="Toshchakov S.V."/>
        </authorList>
    </citation>
    <scope>NUCLEOTIDE SEQUENCE [LARGE SCALE GENOMIC DNA]</scope>
    <source>
        <strain evidence="2 3">AArcht4T</strain>
    </source>
</reference>
<dbReference type="PANTHER" id="PTHR43433:SF5">
    <property type="entry name" value="AB HYDROLASE-1 DOMAIN-CONTAINING PROTEIN"/>
    <property type="match status" value="1"/>
</dbReference>
<sequence length="272" mass="29050">MTSLRSELSTTECTLSDGRTLAYATGGSPDGHPVVVHHGTPGSRLLAALCYKAAAKRGVRVIVPDRPGYGKSTAPPSGWTWHHWRDDLCELLEHESIDRAALVGFSGGGPFALAAATAERTTRVGLISSVVPPIENALSRLAPVPFALRLFFELSGPVARLRGPDAVVGQLTDRSLSDARATAVAAEFHEALRQGAGAIVRETRLFAADSFDVTVPDDVPLRAWHGTRDENAPLEPVERFVADADATVITDETDHLGTLLDYRIDALEWAAG</sequence>
<gene>
    <name evidence="2" type="ORF">EA473_05660</name>
</gene>
<keyword evidence="2" id="KW-0378">Hydrolase</keyword>
<name>A0A3N6MPX1_NATCH</name>
<organism evidence="2 3">
    <name type="scientific">Natrarchaeobius chitinivorans</name>
    <dbReference type="NCBI Taxonomy" id="1679083"/>
    <lineage>
        <taxon>Archaea</taxon>
        <taxon>Methanobacteriati</taxon>
        <taxon>Methanobacteriota</taxon>
        <taxon>Stenosarchaea group</taxon>
        <taxon>Halobacteria</taxon>
        <taxon>Halobacteriales</taxon>
        <taxon>Natrialbaceae</taxon>
        <taxon>Natrarchaeobius</taxon>
    </lineage>
</organism>
<feature type="domain" description="AB hydrolase-1" evidence="1">
    <location>
        <begin position="33"/>
        <end position="151"/>
    </location>
</feature>
<dbReference type="InterPro" id="IPR050471">
    <property type="entry name" value="AB_hydrolase"/>
</dbReference>
<dbReference type="OrthoDB" id="9890at2157"/>
<dbReference type="RefSeq" id="WP_124194668.1">
    <property type="nucleotide sequence ID" value="NZ_REGA01000003.1"/>
</dbReference>
<keyword evidence="3" id="KW-1185">Reference proteome</keyword>
<evidence type="ECO:0000313" key="3">
    <source>
        <dbReference type="Proteomes" id="UP000282323"/>
    </source>
</evidence>
<dbReference type="Gene3D" id="3.40.50.1820">
    <property type="entry name" value="alpha/beta hydrolase"/>
    <property type="match status" value="1"/>
</dbReference>
<proteinExistence type="predicted"/>
<evidence type="ECO:0000313" key="2">
    <source>
        <dbReference type="EMBL" id="RQG96596.1"/>
    </source>
</evidence>
<accession>A0A3N6MPX1</accession>
<dbReference type="InterPro" id="IPR000073">
    <property type="entry name" value="AB_hydrolase_1"/>
</dbReference>
<comment type="caution">
    <text evidence="2">The sequence shown here is derived from an EMBL/GenBank/DDBJ whole genome shotgun (WGS) entry which is preliminary data.</text>
</comment>
<dbReference type="AlphaFoldDB" id="A0A3N6MPX1"/>